<evidence type="ECO:0000313" key="3">
    <source>
        <dbReference type="Proteomes" id="UP000822688"/>
    </source>
</evidence>
<accession>A0A8T0GKY4</accession>
<organism evidence="2 3">
    <name type="scientific">Ceratodon purpureus</name>
    <name type="common">Fire moss</name>
    <name type="synonym">Dicranum purpureum</name>
    <dbReference type="NCBI Taxonomy" id="3225"/>
    <lineage>
        <taxon>Eukaryota</taxon>
        <taxon>Viridiplantae</taxon>
        <taxon>Streptophyta</taxon>
        <taxon>Embryophyta</taxon>
        <taxon>Bryophyta</taxon>
        <taxon>Bryophytina</taxon>
        <taxon>Bryopsida</taxon>
        <taxon>Dicranidae</taxon>
        <taxon>Pseudoditrichales</taxon>
        <taxon>Ditrichaceae</taxon>
        <taxon>Ceratodon</taxon>
    </lineage>
</organism>
<protein>
    <submittedName>
        <fullName evidence="2">Uncharacterized protein</fullName>
    </submittedName>
</protein>
<dbReference type="Proteomes" id="UP000822688">
    <property type="component" value="Chromosome 10"/>
</dbReference>
<evidence type="ECO:0000256" key="1">
    <source>
        <dbReference type="SAM" id="MobiDB-lite"/>
    </source>
</evidence>
<name>A0A8T0GKY4_CERPU</name>
<reference evidence="2" key="1">
    <citation type="submission" date="2020-06" db="EMBL/GenBank/DDBJ databases">
        <title>WGS assembly of Ceratodon purpureus strain R40.</title>
        <authorList>
            <person name="Carey S.B."/>
            <person name="Jenkins J."/>
            <person name="Shu S."/>
            <person name="Lovell J.T."/>
            <person name="Sreedasyam A."/>
            <person name="Maumus F."/>
            <person name="Tiley G.P."/>
            <person name="Fernandez-Pozo N."/>
            <person name="Barry K."/>
            <person name="Chen C."/>
            <person name="Wang M."/>
            <person name="Lipzen A."/>
            <person name="Daum C."/>
            <person name="Saski C.A."/>
            <person name="Payton A.C."/>
            <person name="Mcbreen J.C."/>
            <person name="Conrad R.E."/>
            <person name="Kollar L.M."/>
            <person name="Olsson S."/>
            <person name="Huttunen S."/>
            <person name="Landis J.B."/>
            <person name="Wickett N.J."/>
            <person name="Johnson M.G."/>
            <person name="Rensing S.A."/>
            <person name="Grimwood J."/>
            <person name="Schmutz J."/>
            <person name="Mcdaniel S.F."/>
        </authorList>
    </citation>
    <scope>NUCLEOTIDE SEQUENCE</scope>
    <source>
        <strain evidence="2">R40</strain>
    </source>
</reference>
<evidence type="ECO:0000313" key="2">
    <source>
        <dbReference type="EMBL" id="KAG0560191.1"/>
    </source>
</evidence>
<sequence length="40" mass="4323">MSLDKDGQPAKQRATRGSSSAMNEMLVQLQAASEKGWEGK</sequence>
<proteinExistence type="predicted"/>
<gene>
    <name evidence="2" type="ORF">KC19_10G160900</name>
</gene>
<comment type="caution">
    <text evidence="2">The sequence shown here is derived from an EMBL/GenBank/DDBJ whole genome shotgun (WGS) entry which is preliminary data.</text>
</comment>
<keyword evidence="3" id="KW-1185">Reference proteome</keyword>
<dbReference type="AlphaFoldDB" id="A0A8T0GKY4"/>
<feature type="region of interest" description="Disordered" evidence="1">
    <location>
        <begin position="1"/>
        <end position="40"/>
    </location>
</feature>
<dbReference type="EMBL" id="CM026431">
    <property type="protein sequence ID" value="KAG0560191.1"/>
    <property type="molecule type" value="Genomic_DNA"/>
</dbReference>